<proteinExistence type="predicted"/>
<evidence type="ECO:0000313" key="3">
    <source>
        <dbReference type="Proteomes" id="UP001280121"/>
    </source>
</evidence>
<dbReference type="AlphaFoldDB" id="A0AAD9XAH7"/>
<name>A0AAD9XAH7_9ROSI</name>
<dbReference type="EMBL" id="JANJYI010000003">
    <property type="protein sequence ID" value="KAK2655773.1"/>
    <property type="molecule type" value="Genomic_DNA"/>
</dbReference>
<feature type="compositionally biased region" description="Basic and acidic residues" evidence="1">
    <location>
        <begin position="64"/>
        <end position="75"/>
    </location>
</feature>
<reference evidence="2" key="1">
    <citation type="journal article" date="2023" name="Plant J.">
        <title>Genome sequences and population genomics provide insights into the demographic history, inbreeding, and mutation load of two 'living fossil' tree species of Dipteronia.</title>
        <authorList>
            <person name="Feng Y."/>
            <person name="Comes H.P."/>
            <person name="Chen J."/>
            <person name="Zhu S."/>
            <person name="Lu R."/>
            <person name="Zhang X."/>
            <person name="Li P."/>
            <person name="Qiu J."/>
            <person name="Olsen K.M."/>
            <person name="Qiu Y."/>
        </authorList>
    </citation>
    <scope>NUCLEOTIDE SEQUENCE</scope>
    <source>
        <strain evidence="2">KIB01</strain>
    </source>
</reference>
<comment type="caution">
    <text evidence="2">The sequence shown here is derived from an EMBL/GenBank/DDBJ whole genome shotgun (WGS) entry which is preliminary data.</text>
</comment>
<dbReference type="Proteomes" id="UP001280121">
    <property type="component" value="Unassembled WGS sequence"/>
</dbReference>
<sequence>MVQTQSIVVGGCLECRIEQLEASVRGLLDDLQRSETERIRQHQKLMDMVRGRWGSTSQTVREGPSSHDRDSSPKDRNKRRSHVEGTDPESVG</sequence>
<keyword evidence="3" id="KW-1185">Reference proteome</keyword>
<organism evidence="2 3">
    <name type="scientific">Dipteronia dyeriana</name>
    <dbReference type="NCBI Taxonomy" id="168575"/>
    <lineage>
        <taxon>Eukaryota</taxon>
        <taxon>Viridiplantae</taxon>
        <taxon>Streptophyta</taxon>
        <taxon>Embryophyta</taxon>
        <taxon>Tracheophyta</taxon>
        <taxon>Spermatophyta</taxon>
        <taxon>Magnoliopsida</taxon>
        <taxon>eudicotyledons</taxon>
        <taxon>Gunneridae</taxon>
        <taxon>Pentapetalae</taxon>
        <taxon>rosids</taxon>
        <taxon>malvids</taxon>
        <taxon>Sapindales</taxon>
        <taxon>Sapindaceae</taxon>
        <taxon>Hippocastanoideae</taxon>
        <taxon>Acereae</taxon>
        <taxon>Dipteronia</taxon>
    </lineage>
</organism>
<protein>
    <submittedName>
        <fullName evidence="2">Uncharacterized protein</fullName>
    </submittedName>
</protein>
<gene>
    <name evidence="2" type="ORF">Ddye_008825</name>
</gene>
<accession>A0AAD9XAH7</accession>
<evidence type="ECO:0000313" key="2">
    <source>
        <dbReference type="EMBL" id="KAK2655773.1"/>
    </source>
</evidence>
<feature type="region of interest" description="Disordered" evidence="1">
    <location>
        <begin position="45"/>
        <end position="92"/>
    </location>
</feature>
<evidence type="ECO:0000256" key="1">
    <source>
        <dbReference type="SAM" id="MobiDB-lite"/>
    </source>
</evidence>